<evidence type="ECO:0000259" key="4">
    <source>
        <dbReference type="PROSITE" id="PS50017"/>
    </source>
</evidence>
<dbReference type="SMART" id="SM00248">
    <property type="entry name" value="ANK"/>
    <property type="match status" value="6"/>
</dbReference>
<dbReference type="OrthoDB" id="74764at2759"/>
<name>A0A5E4NHC8_9HEMI</name>
<keyword evidence="5" id="KW-0378">Hydrolase</keyword>
<dbReference type="InterPro" id="IPR002110">
    <property type="entry name" value="Ankyrin_rpt"/>
</dbReference>
<dbReference type="EMBL" id="CABPRJ010001933">
    <property type="protein sequence ID" value="VVC41991.1"/>
    <property type="molecule type" value="Genomic_DNA"/>
</dbReference>
<dbReference type="GO" id="GO:0007165">
    <property type="term" value="P:signal transduction"/>
    <property type="evidence" value="ECO:0007669"/>
    <property type="project" value="InterPro"/>
</dbReference>
<accession>A0A5E4NHC8</accession>
<feature type="repeat" description="ANK" evidence="3">
    <location>
        <begin position="99"/>
        <end position="131"/>
    </location>
</feature>
<dbReference type="Gene3D" id="3.40.50.300">
    <property type="entry name" value="P-loop containing nucleotide triphosphate hydrolases"/>
    <property type="match status" value="1"/>
</dbReference>
<evidence type="ECO:0000313" key="6">
    <source>
        <dbReference type="Proteomes" id="UP000325440"/>
    </source>
</evidence>
<dbReference type="GO" id="GO:0016787">
    <property type="term" value="F:hydrolase activity"/>
    <property type="evidence" value="ECO:0007669"/>
    <property type="project" value="UniProtKB-KW"/>
</dbReference>
<gene>
    <name evidence="5" type="ORF">CINCED_3A016869</name>
</gene>
<feature type="repeat" description="ANK" evidence="3">
    <location>
        <begin position="65"/>
        <end position="86"/>
    </location>
</feature>
<evidence type="ECO:0000256" key="2">
    <source>
        <dbReference type="ARBA" id="ARBA00023043"/>
    </source>
</evidence>
<dbReference type="Proteomes" id="UP000325440">
    <property type="component" value="Unassembled WGS sequence"/>
</dbReference>
<sequence>MSLLTLLEDVDEKLTESLIDKDDLDIFAENNQGQTALHLASARGLQHIVDALLDKGTNVCAKDLSGNTPLHLAARHGNLSVIESLLLRQPRIAYDQNHNGDTPMHIACRYGYLECVMKLVEHNNTTDMVNENLDTPLLVAITEKHENVAVYLLRNSPGNLNIFNNEGNAPIHVAAQEGLLNVIETIIHLGYNFEYPNNRGLYPLHIATRHGHVEIVRCLCIAGSDPQQRSADNIKPEITAIKNNQKEILTIFTKLNTNSARENYIQQLIPSNEFIQNTNLLFFGHSNAGKSSIIRLMKLGLFSILLDKSRNTLRTINNNRTMTSQGQCINGNDMNLTEYNTTNTSNYYKHDGTRGISVQKEKLSGVNECTFWDFSGEDTYYNSYHFVIQNTPNKVIVIVYNEQQSAIEILKTVRFWLSFVQARLQITEPISKNGISNHLVPALIVATHNGQRTFRQSDQLIKTMKSEYGHVFQIHDQLVLFNVMAVDSLSVKNLKEAISLCKKRLHFGYYRGDIICGTNNMSKLNKLSFFVRSGYKLLDDLPRENYYNTKSSVTRIENIPRMSGFCEAVQNFLPKLRKIANPFPVLSWKTFCDTIHLEINPLATNQHLNILLIQLQNLGEILYLKSGLQPDLIVISPNWFGSNIIGTLFSVDFLISQTRMCGSYQANDFQIMFPHYDAMSVLQLLETMKICVQYDNDGDIEYEFPAYIIREKDEAFWKPWSNNMDSCYGGIRLTPQWQFLEILTSIFIRIQVELRYLQNNYYEDMDSYLYQWYGGTVLCISNIECMVSIEQDGCIEIKIRGSKSSSYTCFYFLEEILHSINLVLTEICPGMKIIKEFLSPSNLSEHYIQPHGYSISDIFYSTRKNSDFKSFVINPLTGQNECILDVVAFGCEQVENMLSSTENLPLTELSIMCRQELSRLLDPVHPLGRDWALFALNIGLDSKVQLFDNEPTSPFLALIDTWATIEPTPTIGTLINRLNELGREEVALVVLQHVQCFRIKVMDLNNSLATINQLQ</sequence>
<dbReference type="Gene3D" id="1.25.40.20">
    <property type="entry name" value="Ankyrin repeat-containing domain"/>
    <property type="match status" value="2"/>
</dbReference>
<proteinExistence type="predicted"/>
<dbReference type="PANTHER" id="PTHR24198:SF165">
    <property type="entry name" value="ANKYRIN REPEAT-CONTAINING PROTEIN-RELATED"/>
    <property type="match status" value="1"/>
</dbReference>
<dbReference type="Pfam" id="PF00531">
    <property type="entry name" value="Death"/>
    <property type="match status" value="1"/>
</dbReference>
<reference evidence="5 6" key="1">
    <citation type="submission" date="2019-08" db="EMBL/GenBank/DDBJ databases">
        <authorList>
            <person name="Alioto T."/>
            <person name="Alioto T."/>
            <person name="Gomez Garrido J."/>
        </authorList>
    </citation>
    <scope>NUCLEOTIDE SEQUENCE [LARGE SCALE GENOMIC DNA]</scope>
</reference>
<feature type="repeat" description="ANK" evidence="3">
    <location>
        <begin position="166"/>
        <end position="198"/>
    </location>
</feature>
<dbReference type="PANTHER" id="PTHR24198">
    <property type="entry name" value="ANKYRIN REPEAT AND PROTEIN KINASE DOMAIN-CONTAINING PROTEIN"/>
    <property type="match status" value="1"/>
</dbReference>
<dbReference type="SUPFAM" id="SSF48403">
    <property type="entry name" value="Ankyrin repeat"/>
    <property type="match status" value="1"/>
</dbReference>
<dbReference type="SMART" id="SM00005">
    <property type="entry name" value="DEATH"/>
    <property type="match status" value="1"/>
</dbReference>
<dbReference type="InterPro" id="IPR036770">
    <property type="entry name" value="Ankyrin_rpt-contain_sf"/>
</dbReference>
<keyword evidence="1" id="KW-0677">Repeat</keyword>
<protein>
    <submittedName>
        <fullName evidence="5">P-loop containing nucleoside triphosphate hydrolase,Death domain,Death-like domain,Ankyrin repeat</fullName>
    </submittedName>
</protein>
<dbReference type="AlphaFoldDB" id="A0A5E4NHC8"/>
<feature type="domain" description="Death" evidence="4">
    <location>
        <begin position="927"/>
        <end position="994"/>
    </location>
</feature>
<dbReference type="InterPro" id="IPR000488">
    <property type="entry name" value="Death_dom"/>
</dbReference>
<organism evidence="5 6">
    <name type="scientific">Cinara cedri</name>
    <dbReference type="NCBI Taxonomy" id="506608"/>
    <lineage>
        <taxon>Eukaryota</taxon>
        <taxon>Metazoa</taxon>
        <taxon>Ecdysozoa</taxon>
        <taxon>Arthropoda</taxon>
        <taxon>Hexapoda</taxon>
        <taxon>Insecta</taxon>
        <taxon>Pterygota</taxon>
        <taxon>Neoptera</taxon>
        <taxon>Paraneoptera</taxon>
        <taxon>Hemiptera</taxon>
        <taxon>Sternorrhyncha</taxon>
        <taxon>Aphidomorpha</taxon>
        <taxon>Aphidoidea</taxon>
        <taxon>Aphididae</taxon>
        <taxon>Lachninae</taxon>
        <taxon>Cinara</taxon>
    </lineage>
</organism>
<dbReference type="Pfam" id="PF12796">
    <property type="entry name" value="Ank_2"/>
    <property type="match status" value="3"/>
</dbReference>
<evidence type="ECO:0000313" key="5">
    <source>
        <dbReference type="EMBL" id="VVC41991.1"/>
    </source>
</evidence>
<keyword evidence="2 3" id="KW-0040">ANK repeat</keyword>
<evidence type="ECO:0000256" key="3">
    <source>
        <dbReference type="PROSITE-ProRule" id="PRU00023"/>
    </source>
</evidence>
<dbReference type="SUPFAM" id="SSF47986">
    <property type="entry name" value="DEATH domain"/>
    <property type="match status" value="1"/>
</dbReference>
<dbReference type="PROSITE" id="PS50297">
    <property type="entry name" value="ANK_REP_REGION"/>
    <property type="match status" value="5"/>
</dbReference>
<dbReference type="SUPFAM" id="SSF52540">
    <property type="entry name" value="P-loop containing nucleoside triphosphate hydrolases"/>
    <property type="match status" value="1"/>
</dbReference>
<dbReference type="PROSITE" id="PS50017">
    <property type="entry name" value="DEATH_DOMAIN"/>
    <property type="match status" value="1"/>
</dbReference>
<dbReference type="InterPro" id="IPR011029">
    <property type="entry name" value="DEATH-like_dom_sf"/>
</dbReference>
<dbReference type="InterPro" id="IPR027417">
    <property type="entry name" value="P-loop_NTPase"/>
</dbReference>
<feature type="repeat" description="ANK" evidence="3">
    <location>
        <begin position="199"/>
        <end position="231"/>
    </location>
</feature>
<dbReference type="Gene3D" id="1.10.533.10">
    <property type="entry name" value="Death Domain, Fas"/>
    <property type="match status" value="1"/>
</dbReference>
<keyword evidence="6" id="KW-1185">Reference proteome</keyword>
<feature type="repeat" description="ANK" evidence="3">
    <location>
        <begin position="32"/>
        <end position="64"/>
    </location>
</feature>
<evidence type="ECO:0000256" key="1">
    <source>
        <dbReference type="ARBA" id="ARBA00022737"/>
    </source>
</evidence>
<dbReference type="PROSITE" id="PS50088">
    <property type="entry name" value="ANK_REPEAT"/>
    <property type="match status" value="5"/>
</dbReference>